<accession>A0A0A0HMJ2</accession>
<evidence type="ECO:0000259" key="5">
    <source>
        <dbReference type="Pfam" id="PF13458"/>
    </source>
</evidence>
<dbReference type="eggNOG" id="COG0683">
    <property type="taxonomic scope" value="Bacteria"/>
</dbReference>
<dbReference type="STRING" id="215743.ROSMUCSMR3_03735"/>
<name>A0A0A0HMJ2_9RHOB</name>
<dbReference type="Pfam" id="PF13458">
    <property type="entry name" value="Peripla_BP_6"/>
    <property type="match status" value="1"/>
</dbReference>
<organism evidence="6 7">
    <name type="scientific">Roseovarius mucosus DSM 17069</name>
    <dbReference type="NCBI Taxonomy" id="1288298"/>
    <lineage>
        <taxon>Bacteria</taxon>
        <taxon>Pseudomonadati</taxon>
        <taxon>Pseudomonadota</taxon>
        <taxon>Alphaproteobacteria</taxon>
        <taxon>Rhodobacterales</taxon>
        <taxon>Roseobacteraceae</taxon>
        <taxon>Roseovarius</taxon>
    </lineage>
</organism>
<sequence>MKRAILAALGLATGLAVPATAQDIKVGLLLPFSGVYAALGNDIEAGFATALEQFGGETPATFEIVREDTEVKPPVALAKAKKLILQDKVDVISGIVSSGVLGAVRDMVHGAGVPLIVANAGNDEATGEACSPYITRMSFSNGQVNRPMGQWMYDQGIRKVYTLAPDYAAGRQMIDGFVQTFTAAGGEIVGQDFTPFQKTQDFGPYLAQAKSSGAEAVFVFYAGGEAISFVKQYDSFGLKAELPLYGSGFLTSSLYVNAEGPAAEGVITALHYVPTLDNPANVQFVEAFKAKTGRVPSEFAVHGYDAGRALIEAVKAGATDRESLANALRQVSFDGPRGALSIDPATNNIVQPIYVYETVAGDDGLTQKVLAALPAEADPVNGCEMATPVSN</sequence>
<dbReference type="PANTHER" id="PTHR30483">
    <property type="entry name" value="LEUCINE-SPECIFIC-BINDING PROTEIN"/>
    <property type="match status" value="1"/>
</dbReference>
<comment type="caution">
    <text evidence="6">The sequence shown here is derived from an EMBL/GenBank/DDBJ whole genome shotgun (WGS) entry which is preliminary data.</text>
</comment>
<feature type="domain" description="Leucine-binding protein" evidence="5">
    <location>
        <begin position="24"/>
        <end position="359"/>
    </location>
</feature>
<evidence type="ECO:0000313" key="7">
    <source>
        <dbReference type="Proteomes" id="UP000030021"/>
    </source>
</evidence>
<reference evidence="6 7" key="1">
    <citation type="submission" date="2013-01" db="EMBL/GenBank/DDBJ databases">
        <authorList>
            <person name="Fiebig A."/>
            <person name="Goeker M."/>
            <person name="Klenk H.-P.P."/>
        </authorList>
    </citation>
    <scope>NUCLEOTIDE SEQUENCE [LARGE SCALE GENOMIC DNA]</scope>
    <source>
        <strain evidence="6 7">DSM 17069</strain>
    </source>
</reference>
<evidence type="ECO:0000256" key="1">
    <source>
        <dbReference type="ARBA" id="ARBA00010062"/>
    </source>
</evidence>
<keyword evidence="3" id="KW-0813">Transport</keyword>
<dbReference type="InterPro" id="IPR028082">
    <property type="entry name" value="Peripla_BP_I"/>
</dbReference>
<dbReference type="Gene3D" id="3.40.50.2300">
    <property type="match status" value="2"/>
</dbReference>
<dbReference type="PATRIC" id="fig|1288298.3.peg.1031"/>
<proteinExistence type="inferred from homology"/>
<dbReference type="InterPro" id="IPR051010">
    <property type="entry name" value="BCAA_transport"/>
</dbReference>
<dbReference type="OrthoDB" id="435355at2"/>
<comment type="similarity">
    <text evidence="1">Belongs to the leucine-binding protein family.</text>
</comment>
<evidence type="ECO:0000313" key="6">
    <source>
        <dbReference type="EMBL" id="KGM89052.1"/>
    </source>
</evidence>
<dbReference type="EMBL" id="AONH01000004">
    <property type="protein sequence ID" value="KGM89052.1"/>
    <property type="molecule type" value="Genomic_DNA"/>
</dbReference>
<keyword evidence="2 4" id="KW-0732">Signal</keyword>
<dbReference type="PANTHER" id="PTHR30483:SF6">
    <property type="entry name" value="PERIPLASMIC BINDING PROTEIN OF ABC TRANSPORTER FOR NATURAL AMINO ACIDS"/>
    <property type="match status" value="1"/>
</dbReference>
<evidence type="ECO:0000256" key="4">
    <source>
        <dbReference type="SAM" id="SignalP"/>
    </source>
</evidence>
<dbReference type="AlphaFoldDB" id="A0A0A0HMJ2"/>
<dbReference type="CDD" id="cd20014">
    <property type="entry name" value="PBP1_RPA0668_benzoate-like"/>
    <property type="match status" value="1"/>
</dbReference>
<dbReference type="Proteomes" id="UP000030021">
    <property type="component" value="Unassembled WGS sequence"/>
</dbReference>
<evidence type="ECO:0000256" key="3">
    <source>
        <dbReference type="ARBA" id="ARBA00022970"/>
    </source>
</evidence>
<feature type="chain" id="PRO_5001962885" evidence="4">
    <location>
        <begin position="22"/>
        <end position="391"/>
    </location>
</feature>
<dbReference type="SUPFAM" id="SSF53822">
    <property type="entry name" value="Periplasmic binding protein-like I"/>
    <property type="match status" value="1"/>
</dbReference>
<feature type="signal peptide" evidence="4">
    <location>
        <begin position="1"/>
        <end position="21"/>
    </location>
</feature>
<dbReference type="GO" id="GO:0006865">
    <property type="term" value="P:amino acid transport"/>
    <property type="evidence" value="ECO:0007669"/>
    <property type="project" value="UniProtKB-KW"/>
</dbReference>
<dbReference type="InterPro" id="IPR028081">
    <property type="entry name" value="Leu-bd"/>
</dbReference>
<dbReference type="RefSeq" id="WP_037270603.1">
    <property type="nucleotide sequence ID" value="NZ_KN293977.1"/>
</dbReference>
<dbReference type="HOGENOM" id="CLU_027128_1_2_5"/>
<gene>
    <name evidence="6" type="ORF">rosmuc_01020</name>
</gene>
<keyword evidence="3" id="KW-0029">Amino-acid transport</keyword>
<protein>
    <submittedName>
        <fullName evidence="6">Amino acid/amide ABC transporter substrate-binding protein, HAAT family</fullName>
    </submittedName>
</protein>
<evidence type="ECO:0000256" key="2">
    <source>
        <dbReference type="ARBA" id="ARBA00022729"/>
    </source>
</evidence>